<evidence type="ECO:0000256" key="1">
    <source>
        <dbReference type="SAM" id="MobiDB-lite"/>
    </source>
</evidence>
<dbReference type="RefSeq" id="WP_117363544.1">
    <property type="nucleotide sequence ID" value="NZ_CP024047.1"/>
</dbReference>
<feature type="region of interest" description="Disordered" evidence="1">
    <location>
        <begin position="1"/>
        <end position="32"/>
    </location>
</feature>
<dbReference type="KEGG" id="nan:AArc1_1019"/>
<evidence type="ECO:0000313" key="2">
    <source>
        <dbReference type="EMBL" id="AXR77360.1"/>
    </source>
</evidence>
<evidence type="ECO:0000313" key="3">
    <source>
        <dbReference type="Proteomes" id="UP000258707"/>
    </source>
</evidence>
<gene>
    <name evidence="2" type="ORF">AArc1_1019</name>
</gene>
<name>A0A346PCW5_9EURY</name>
<dbReference type="GeneID" id="37637831"/>
<protein>
    <submittedName>
        <fullName evidence="2">Nucleotide-binding protein, UspA family</fullName>
    </submittedName>
</protein>
<dbReference type="AlphaFoldDB" id="A0A346PCW5"/>
<sequence>MYETIAVPEDGSPEARTVAEQPRSVAGALDSSGQFPAPVLPVTYPFDVDFVVDIDRTSSRVAELTGDVFGGSTADGTDE</sequence>
<reference evidence="3" key="1">
    <citation type="submission" date="2017-10" db="EMBL/GenBank/DDBJ databases">
        <title>Phenotypic and genomic properties of facultatively anaerobic sulfur-reducing natronoarchaea from hypersaline soda lakes.</title>
        <authorList>
            <person name="Sorokin D.Y."/>
            <person name="Kublanov I.V."/>
            <person name="Roman P."/>
            <person name="Sinninghe Damste J.S."/>
            <person name="Golyshin P.N."/>
            <person name="Rojo D."/>
            <person name="Ciordia S."/>
            <person name="Mena Md.C."/>
            <person name="Ferrer M."/>
            <person name="Messina E."/>
            <person name="Smedile F."/>
            <person name="La Spada G."/>
            <person name="La Cono V."/>
            <person name="Yakimov M.M."/>
        </authorList>
    </citation>
    <scope>NUCLEOTIDE SEQUENCE [LARGE SCALE GENOMIC DNA]</scope>
    <source>
        <strain evidence="3">AArc1</strain>
    </source>
</reference>
<proteinExistence type="predicted"/>
<organism evidence="2 3">
    <name type="scientific">Natrarchaeobaculum sulfurireducens</name>
    <dbReference type="NCBI Taxonomy" id="2044521"/>
    <lineage>
        <taxon>Archaea</taxon>
        <taxon>Methanobacteriati</taxon>
        <taxon>Methanobacteriota</taxon>
        <taxon>Stenosarchaea group</taxon>
        <taxon>Halobacteria</taxon>
        <taxon>Halobacteriales</taxon>
        <taxon>Natrialbaceae</taxon>
        <taxon>Natrarchaeobaculum</taxon>
    </lineage>
</organism>
<dbReference type="EMBL" id="CP024047">
    <property type="protein sequence ID" value="AXR77360.1"/>
    <property type="molecule type" value="Genomic_DNA"/>
</dbReference>
<accession>A0A346PCW5</accession>
<dbReference type="Proteomes" id="UP000258707">
    <property type="component" value="Chromosome"/>
</dbReference>